<evidence type="ECO:0000259" key="2">
    <source>
        <dbReference type="Pfam" id="PF14340"/>
    </source>
</evidence>
<dbReference type="InterPro" id="IPR025508">
    <property type="entry name" value="DUF4395"/>
</dbReference>
<sequence>MQSGGVPMPIVVLNRWMLLVGILLGLFTLQPWITTLLFLILLAAVIGGPEWSLVARAGKKLFADKIPTAEREDFKLTRFNNTIAVTLLGLAQLCFLAGWPVPGWIFAILVAIAAGVAIGGFCVGCFLYFQLRMLRYRFLGK</sequence>
<dbReference type="InterPro" id="IPR016942">
    <property type="entry name" value="UCP030042"/>
</dbReference>
<name>A0A401FSX9_9BACT</name>
<keyword evidence="1" id="KW-1133">Transmembrane helix</keyword>
<feature type="transmembrane region" description="Helical" evidence="1">
    <location>
        <begin position="12"/>
        <end position="30"/>
    </location>
</feature>
<dbReference type="AlphaFoldDB" id="A0A401FSX9"/>
<reference evidence="4" key="2">
    <citation type="submission" date="2019-01" db="EMBL/GenBank/DDBJ databases">
        <title>Genome sequence of Desulfonema ishimotonii strain Tokyo 01.</title>
        <authorList>
            <person name="Fukui M."/>
        </authorList>
    </citation>
    <scope>NUCLEOTIDE SEQUENCE [LARGE SCALE GENOMIC DNA]</scope>
    <source>
        <strain evidence="4">Tokyo 01</strain>
    </source>
</reference>
<keyword evidence="4" id="KW-1185">Reference proteome</keyword>
<feature type="transmembrane region" description="Helical" evidence="1">
    <location>
        <begin position="36"/>
        <end position="58"/>
    </location>
</feature>
<proteinExistence type="predicted"/>
<gene>
    <name evidence="3" type="ORF">DENIS_1007</name>
</gene>
<dbReference type="EMBL" id="BEXT01000001">
    <property type="protein sequence ID" value="GBC60065.1"/>
    <property type="molecule type" value="Genomic_DNA"/>
</dbReference>
<dbReference type="PIRSF" id="PIRSF030042">
    <property type="entry name" value="UCP030042"/>
    <property type="match status" value="1"/>
</dbReference>
<feature type="transmembrane region" description="Helical" evidence="1">
    <location>
        <begin position="79"/>
        <end position="99"/>
    </location>
</feature>
<accession>A0A401FSX9</accession>
<evidence type="ECO:0000313" key="3">
    <source>
        <dbReference type="EMBL" id="GBC60065.1"/>
    </source>
</evidence>
<feature type="transmembrane region" description="Helical" evidence="1">
    <location>
        <begin position="105"/>
        <end position="129"/>
    </location>
</feature>
<evidence type="ECO:0000313" key="4">
    <source>
        <dbReference type="Proteomes" id="UP000288096"/>
    </source>
</evidence>
<dbReference type="Proteomes" id="UP000288096">
    <property type="component" value="Unassembled WGS sequence"/>
</dbReference>
<feature type="domain" description="DUF4395" evidence="2">
    <location>
        <begin position="10"/>
        <end position="132"/>
    </location>
</feature>
<dbReference type="Pfam" id="PF14340">
    <property type="entry name" value="DUF4395"/>
    <property type="match status" value="1"/>
</dbReference>
<organism evidence="3 4">
    <name type="scientific">Desulfonema ishimotonii</name>
    <dbReference type="NCBI Taxonomy" id="45657"/>
    <lineage>
        <taxon>Bacteria</taxon>
        <taxon>Pseudomonadati</taxon>
        <taxon>Thermodesulfobacteriota</taxon>
        <taxon>Desulfobacteria</taxon>
        <taxon>Desulfobacterales</taxon>
        <taxon>Desulfococcaceae</taxon>
        <taxon>Desulfonema</taxon>
    </lineage>
</organism>
<keyword evidence="1" id="KW-0812">Transmembrane</keyword>
<reference evidence="4" key="1">
    <citation type="submission" date="2017-11" db="EMBL/GenBank/DDBJ databases">
        <authorList>
            <person name="Watanabe M."/>
            <person name="Kojima H."/>
        </authorList>
    </citation>
    <scope>NUCLEOTIDE SEQUENCE [LARGE SCALE GENOMIC DNA]</scope>
    <source>
        <strain evidence="4">Tokyo 01</strain>
    </source>
</reference>
<keyword evidence="1" id="KW-0472">Membrane</keyword>
<protein>
    <recommendedName>
        <fullName evidence="2">DUF4395 domain-containing protein</fullName>
    </recommendedName>
</protein>
<evidence type="ECO:0000256" key="1">
    <source>
        <dbReference type="SAM" id="Phobius"/>
    </source>
</evidence>
<comment type="caution">
    <text evidence="3">The sequence shown here is derived from an EMBL/GenBank/DDBJ whole genome shotgun (WGS) entry which is preliminary data.</text>
</comment>